<dbReference type="GO" id="GO:0005743">
    <property type="term" value="C:mitochondrial inner membrane"/>
    <property type="evidence" value="ECO:0007669"/>
    <property type="project" value="UniProtKB-SubCell"/>
</dbReference>
<keyword evidence="4" id="KW-0050">Antiport</keyword>
<dbReference type="EMBL" id="CP086720">
    <property type="protein sequence ID" value="WOO86043.1"/>
    <property type="molecule type" value="Genomic_DNA"/>
</dbReference>
<evidence type="ECO:0000259" key="14">
    <source>
        <dbReference type="PROSITE" id="PS50222"/>
    </source>
</evidence>
<reference evidence="16" key="1">
    <citation type="submission" date="2023-10" db="EMBL/GenBank/DDBJ databases">
        <authorList>
            <person name="Noh H."/>
        </authorList>
    </citation>
    <scope>NUCLEOTIDE SEQUENCE</scope>
    <source>
        <strain evidence="16">DUCC4014</strain>
    </source>
</reference>
<protein>
    <recommendedName>
        <fullName evidence="3">Mitochondrial proton/calcium exchanger protein</fullName>
    </recommendedName>
    <alternativeName>
        <fullName evidence="10">Leucine zipper-EF-hand-containing transmembrane protein 1</fullName>
    </alternativeName>
</protein>
<sequence length="761" mass="82986">MFTSTTRATSTTTAAAAAAARGARIARRSNARTLASTSRSRSLVSPATPTQVALRAIGAPAAVAVGLRHVPSFLPVRLYSTETRTTTTTTTPPLPSPAPAPSEKDAAAAVPVPPPGAPAPPVPAASEKPTEVAAAAAEKEKEVAKKDKKPTGPWHSRAWAVVKKELAHYWAGTKLLGQEIKISSKLQYKVLQGGSLTRRERRQLRRTTTDILRLVPFSVFVIIPFMEFLLPVALKLFPNMLPSTFEGQLAKDEKERKLLRVRLEMAKFLQETVRDTGLQADGVVHSDEFKEFFRKVRSTGETPSDEDVIKVAKLFNSDITLDNLSRPQLVSMCKYMNINAFGTDNFLKHQIRSRLEKIRVDDMMIHAEGVDSLTTKELQHACQSRGIRFQGMSPARLREELEQWINLHYTNKISGVLLILSRAFNFDNKGDDVMSSLVTTLSSLPESLVSEAELHVSGDKATYKERLEVLQQQQELIEDEAEQEQEELEARKKEKEAKEAKEAEEAAAKEEEAKAAAAAAAAAAEPAATPAEAATVTATASATPEASVTAEAPAAEAAAEPAAAAAEPVAAEEDDAKMTKEQLGELAEALSILTAKSSIIKERDELQALFEDNLLSEAESKERPEEHDSKSVALSKRVRSMIKKVDAELEKYDERVGASLNLINTNHKGQISLADLKSALRVIKHAPPEDVIEGLGKKLDVDQDGFVDLDHVLELTQDDGLGIVIDDAASDLVNKGKDIRHSTDVKEVKELKPKREDIISE</sequence>
<feature type="compositionally biased region" description="Basic and acidic residues" evidence="12">
    <location>
        <begin position="488"/>
        <end position="514"/>
    </location>
</feature>
<dbReference type="GeneID" id="87812694"/>
<evidence type="ECO:0000256" key="10">
    <source>
        <dbReference type="ARBA" id="ARBA00031360"/>
    </source>
</evidence>
<dbReference type="PROSITE" id="PS51758">
    <property type="entry name" value="LETM1_RBD"/>
    <property type="match status" value="1"/>
</dbReference>
<keyword evidence="4" id="KW-0813">Transport</keyword>
<feature type="region of interest" description="Disordered" evidence="12">
    <location>
        <begin position="479"/>
        <end position="576"/>
    </location>
</feature>
<dbReference type="GO" id="GO:0043022">
    <property type="term" value="F:ribosome binding"/>
    <property type="evidence" value="ECO:0007669"/>
    <property type="project" value="InterPro"/>
</dbReference>
<dbReference type="PANTHER" id="PTHR14009:SF1">
    <property type="entry name" value="MITOCHONDRIAL PROTON_CALCIUM EXCHANGER PROTEIN"/>
    <property type="match status" value="1"/>
</dbReference>
<keyword evidence="5 13" id="KW-0812">Transmembrane</keyword>
<evidence type="ECO:0000256" key="2">
    <source>
        <dbReference type="ARBA" id="ARBA00009584"/>
    </source>
</evidence>
<organism evidence="16 17">
    <name type="scientific">Vanrija pseudolonga</name>
    <dbReference type="NCBI Taxonomy" id="143232"/>
    <lineage>
        <taxon>Eukaryota</taxon>
        <taxon>Fungi</taxon>
        <taxon>Dikarya</taxon>
        <taxon>Basidiomycota</taxon>
        <taxon>Agaricomycotina</taxon>
        <taxon>Tremellomycetes</taxon>
        <taxon>Trichosporonales</taxon>
        <taxon>Trichosporonaceae</taxon>
        <taxon>Vanrija</taxon>
    </lineage>
</organism>
<evidence type="ECO:0000256" key="7">
    <source>
        <dbReference type="ARBA" id="ARBA00022989"/>
    </source>
</evidence>
<evidence type="ECO:0000256" key="5">
    <source>
        <dbReference type="ARBA" id="ARBA00022692"/>
    </source>
</evidence>
<evidence type="ECO:0000256" key="6">
    <source>
        <dbReference type="ARBA" id="ARBA00022792"/>
    </source>
</evidence>
<dbReference type="AlphaFoldDB" id="A0AAF0YG87"/>
<dbReference type="Pfam" id="PF07766">
    <property type="entry name" value="LETM1_RBD"/>
    <property type="match status" value="1"/>
</dbReference>
<comment type="subcellular location">
    <subcellularLocation>
        <location evidence="1">Mitochondrion inner membrane</location>
        <topology evidence="1">Single-pass membrane protein</topology>
    </subcellularLocation>
</comment>
<proteinExistence type="inferred from homology"/>
<keyword evidence="17" id="KW-1185">Reference proteome</keyword>
<evidence type="ECO:0000256" key="13">
    <source>
        <dbReference type="SAM" id="Phobius"/>
    </source>
</evidence>
<dbReference type="GO" id="GO:0005509">
    <property type="term" value="F:calcium ion binding"/>
    <property type="evidence" value="ECO:0007669"/>
    <property type="project" value="InterPro"/>
</dbReference>
<keyword evidence="6" id="KW-0999">Mitochondrion inner membrane</keyword>
<evidence type="ECO:0000313" key="16">
    <source>
        <dbReference type="EMBL" id="WOO86043.1"/>
    </source>
</evidence>
<gene>
    <name evidence="16" type="primary">LETM1</name>
    <name evidence="16" type="ORF">LOC62_07G009533</name>
</gene>
<feature type="compositionally biased region" description="Low complexity" evidence="12">
    <location>
        <begin position="515"/>
        <end position="569"/>
    </location>
</feature>
<accession>A0AAF0YG87</accession>
<name>A0AAF0YG87_9TREE</name>
<feature type="domain" description="EF-hand" evidence="14">
    <location>
        <begin position="651"/>
        <end position="686"/>
    </location>
</feature>
<feature type="region of interest" description="Disordered" evidence="12">
    <location>
        <begin position="1"/>
        <end position="48"/>
    </location>
</feature>
<dbReference type="Proteomes" id="UP000827549">
    <property type="component" value="Chromosome 7"/>
</dbReference>
<keyword evidence="7 13" id="KW-1133">Transmembrane helix</keyword>
<feature type="compositionally biased region" description="Low complexity" evidence="12">
    <location>
        <begin position="31"/>
        <end position="43"/>
    </location>
</feature>
<feature type="compositionally biased region" description="Pro residues" evidence="12">
    <location>
        <begin position="111"/>
        <end position="123"/>
    </location>
</feature>
<evidence type="ECO:0000313" key="17">
    <source>
        <dbReference type="Proteomes" id="UP000827549"/>
    </source>
</evidence>
<keyword evidence="8 11" id="KW-0496">Mitochondrion</keyword>
<evidence type="ECO:0000256" key="4">
    <source>
        <dbReference type="ARBA" id="ARBA00022449"/>
    </source>
</evidence>
<feature type="compositionally biased region" description="Low complexity" evidence="12">
    <location>
        <begin position="1"/>
        <end position="23"/>
    </location>
</feature>
<evidence type="ECO:0000256" key="1">
    <source>
        <dbReference type="ARBA" id="ARBA00004434"/>
    </source>
</evidence>
<feature type="compositionally biased region" description="Low complexity" evidence="12">
    <location>
        <begin position="124"/>
        <end position="136"/>
    </location>
</feature>
<dbReference type="SUPFAM" id="SSF47473">
    <property type="entry name" value="EF-hand"/>
    <property type="match status" value="1"/>
</dbReference>
<dbReference type="Gene3D" id="1.10.238.10">
    <property type="entry name" value="EF-hand"/>
    <property type="match status" value="1"/>
</dbReference>
<evidence type="ECO:0000256" key="11">
    <source>
        <dbReference type="PROSITE-ProRule" id="PRU01094"/>
    </source>
</evidence>
<evidence type="ECO:0000256" key="3">
    <source>
        <dbReference type="ARBA" id="ARBA00020557"/>
    </source>
</evidence>
<keyword evidence="9 13" id="KW-0472">Membrane</keyword>
<dbReference type="PROSITE" id="PS50222">
    <property type="entry name" value="EF_HAND_2"/>
    <property type="match status" value="1"/>
</dbReference>
<evidence type="ECO:0000256" key="12">
    <source>
        <dbReference type="SAM" id="MobiDB-lite"/>
    </source>
</evidence>
<dbReference type="GO" id="GO:0030003">
    <property type="term" value="P:intracellular monoatomic cation homeostasis"/>
    <property type="evidence" value="ECO:0007669"/>
    <property type="project" value="TreeGrafter"/>
</dbReference>
<feature type="domain" description="Letm1 RBD" evidence="15">
    <location>
        <begin position="257"/>
        <end position="533"/>
    </location>
</feature>
<comment type="similarity">
    <text evidence="2">Belongs to the LETM1 family.</text>
</comment>
<dbReference type="RefSeq" id="XP_062632069.1">
    <property type="nucleotide sequence ID" value="XM_062776085.1"/>
</dbReference>
<evidence type="ECO:0000256" key="9">
    <source>
        <dbReference type="ARBA" id="ARBA00023136"/>
    </source>
</evidence>
<evidence type="ECO:0000256" key="8">
    <source>
        <dbReference type="ARBA" id="ARBA00023128"/>
    </source>
</evidence>
<feature type="region of interest" description="Disordered" evidence="12">
    <location>
        <begin position="83"/>
        <end position="151"/>
    </location>
</feature>
<dbReference type="InterPro" id="IPR002048">
    <property type="entry name" value="EF_hand_dom"/>
</dbReference>
<dbReference type="PANTHER" id="PTHR14009">
    <property type="entry name" value="LEUCINE ZIPPER-EF-HAND CONTAINING TRANSMEMBRANE PROTEIN"/>
    <property type="match status" value="1"/>
</dbReference>
<dbReference type="InterPro" id="IPR044202">
    <property type="entry name" value="LETM1/MDM38-like"/>
</dbReference>
<dbReference type="InterPro" id="IPR033122">
    <property type="entry name" value="LETM1-like_RBD"/>
</dbReference>
<evidence type="ECO:0000259" key="15">
    <source>
        <dbReference type="PROSITE" id="PS51758"/>
    </source>
</evidence>
<feature type="transmembrane region" description="Helical" evidence="13">
    <location>
        <begin position="211"/>
        <end position="234"/>
    </location>
</feature>
<dbReference type="GO" id="GO:0015297">
    <property type="term" value="F:antiporter activity"/>
    <property type="evidence" value="ECO:0007669"/>
    <property type="project" value="UniProtKB-KW"/>
</dbReference>
<dbReference type="InterPro" id="IPR011992">
    <property type="entry name" value="EF-hand-dom_pair"/>
</dbReference>